<evidence type="ECO:0000256" key="1">
    <source>
        <dbReference type="SAM" id="Phobius"/>
    </source>
</evidence>
<dbReference type="InterPro" id="IPR012495">
    <property type="entry name" value="TadE-like_dom"/>
</dbReference>
<keyword evidence="4" id="KW-1185">Reference proteome</keyword>
<dbReference type="AlphaFoldDB" id="A0A1Q8ZTT1"/>
<protein>
    <recommendedName>
        <fullName evidence="2">TadE-like domain-containing protein</fullName>
    </recommendedName>
</protein>
<evidence type="ECO:0000313" key="3">
    <source>
        <dbReference type="EMBL" id="OLP45462.1"/>
    </source>
</evidence>
<evidence type="ECO:0000259" key="2">
    <source>
        <dbReference type="Pfam" id="PF07811"/>
    </source>
</evidence>
<dbReference type="STRING" id="1867956.BJF95_18335"/>
<organism evidence="3 4">
    <name type="scientific">Rhizobium oryziradicis</name>
    <dbReference type="NCBI Taxonomy" id="1867956"/>
    <lineage>
        <taxon>Bacteria</taxon>
        <taxon>Pseudomonadati</taxon>
        <taxon>Pseudomonadota</taxon>
        <taxon>Alphaproteobacteria</taxon>
        <taxon>Hyphomicrobiales</taxon>
        <taxon>Rhizobiaceae</taxon>
        <taxon>Rhizobium/Agrobacterium group</taxon>
        <taxon>Rhizobium</taxon>
    </lineage>
</organism>
<keyword evidence="1" id="KW-0472">Membrane</keyword>
<comment type="caution">
    <text evidence="3">The sequence shown here is derived from an EMBL/GenBank/DDBJ whole genome shotgun (WGS) entry which is preliminary data.</text>
</comment>
<dbReference type="Proteomes" id="UP000186894">
    <property type="component" value="Unassembled WGS sequence"/>
</dbReference>
<dbReference type="Pfam" id="PF07811">
    <property type="entry name" value="TadE"/>
    <property type="match status" value="1"/>
</dbReference>
<feature type="transmembrane region" description="Helical" evidence="1">
    <location>
        <begin position="21"/>
        <end position="43"/>
    </location>
</feature>
<reference evidence="3 4" key="1">
    <citation type="submission" date="2016-09" db="EMBL/GenBank/DDBJ databases">
        <title>Rhizobium oryziradicis sp. nov., isolated from the root of rice.</title>
        <authorList>
            <person name="Zhao J."/>
            <person name="Zhang X."/>
        </authorList>
    </citation>
    <scope>NUCLEOTIDE SEQUENCE [LARGE SCALE GENOMIC DNA]</scope>
    <source>
        <strain evidence="3 4">N19</strain>
    </source>
</reference>
<proteinExistence type="predicted"/>
<keyword evidence="1" id="KW-1133">Transmembrane helix</keyword>
<keyword evidence="1" id="KW-0812">Transmembrane</keyword>
<dbReference type="EMBL" id="MKIM01000025">
    <property type="protein sequence ID" value="OLP45462.1"/>
    <property type="molecule type" value="Genomic_DNA"/>
</dbReference>
<evidence type="ECO:0000313" key="4">
    <source>
        <dbReference type="Proteomes" id="UP000186894"/>
    </source>
</evidence>
<feature type="domain" description="TadE-like" evidence="2">
    <location>
        <begin position="23"/>
        <end position="62"/>
    </location>
</feature>
<name>A0A1Q8ZTT1_9HYPH</name>
<gene>
    <name evidence="3" type="ORF">BJF95_18335</name>
</gene>
<dbReference type="OrthoDB" id="7189296at2"/>
<accession>A0A1Q8ZTT1</accession>
<sequence length="192" mass="20532">MLWRNNIQLLIHRLQHFSKDTSGVGAVEFALIVPVLLLLYLGAFELTLGLNVASRATSSAGAIADIVASKDGNFNKAFLATMPDVAAAIFAPKPTTGFAMKITGIQVDQSLNAKVAWSWAQDGSKPYSVGSAATMPSGMAAASSSFVHVEFSIPYKLITYVPGLNASLSIITISRDFYYRQRTSETVSCSDC</sequence>